<feature type="domain" description="HTH cro/C1-type" evidence="1">
    <location>
        <begin position="8"/>
        <end position="61"/>
    </location>
</feature>
<dbReference type="AlphaFoldDB" id="A0A4V2X428"/>
<accession>A0A4V2X428</accession>
<evidence type="ECO:0000313" key="2">
    <source>
        <dbReference type="EMBL" id="TDB42655.1"/>
    </source>
</evidence>
<dbReference type="Proteomes" id="UP000295550">
    <property type="component" value="Unassembled WGS sequence"/>
</dbReference>
<gene>
    <name evidence="2" type="ORF">C5468_24545</name>
</gene>
<dbReference type="EMBL" id="PUJX01000052">
    <property type="protein sequence ID" value="TDB42655.1"/>
    <property type="molecule type" value="Genomic_DNA"/>
</dbReference>
<dbReference type="RefSeq" id="WP_011147141.1">
    <property type="nucleotide sequence ID" value="NZ_CAWOLF010000052.1"/>
</dbReference>
<evidence type="ECO:0000313" key="3">
    <source>
        <dbReference type="Proteomes" id="UP000295550"/>
    </source>
</evidence>
<dbReference type="CDD" id="cd00093">
    <property type="entry name" value="HTH_XRE"/>
    <property type="match status" value="1"/>
</dbReference>
<dbReference type="PROSITE" id="PS50943">
    <property type="entry name" value="HTH_CROC1"/>
    <property type="match status" value="1"/>
</dbReference>
<comment type="caution">
    <text evidence="2">The sequence shown here is derived from an EMBL/GenBank/DDBJ whole genome shotgun (WGS) entry which is preliminary data.</text>
</comment>
<dbReference type="Gene3D" id="1.10.260.40">
    <property type="entry name" value="lambda repressor-like DNA-binding domains"/>
    <property type="match status" value="1"/>
</dbReference>
<dbReference type="GO" id="GO:0003677">
    <property type="term" value="F:DNA binding"/>
    <property type="evidence" value="ECO:0007669"/>
    <property type="project" value="InterPro"/>
</dbReference>
<organism evidence="2 3">
    <name type="scientific">Photorhabdus luminescens subsp. mexicana</name>
    <dbReference type="NCBI Taxonomy" id="2100167"/>
    <lineage>
        <taxon>Bacteria</taxon>
        <taxon>Pseudomonadati</taxon>
        <taxon>Pseudomonadota</taxon>
        <taxon>Gammaproteobacteria</taxon>
        <taxon>Enterobacterales</taxon>
        <taxon>Morganellaceae</taxon>
        <taxon>Photorhabdus</taxon>
    </lineage>
</organism>
<dbReference type="SMART" id="SM00530">
    <property type="entry name" value="HTH_XRE"/>
    <property type="match status" value="1"/>
</dbReference>
<reference evidence="2 3" key="1">
    <citation type="journal article" date="2019" name="Int. J. Syst. Evol. Microbiol.">
        <title>Photorhabdus khanii subsp. guanajuatensis subsp. nov., isolated from Heterorhabditis atacamensis, and Photorhabdus luminescens subsp. mexicana subsp. nov., isolated from Heterorhabditis mexicana entomopathogenic nematodes.</title>
        <authorList>
            <person name="Machado R.A.R."/>
            <person name="Bruno P."/>
            <person name="Arce C.C.M."/>
            <person name="Liechti N."/>
            <person name="Kohler A."/>
            <person name="Bernal J."/>
            <person name="Bruggmann R."/>
            <person name="Turlings T.C.J."/>
        </authorList>
    </citation>
    <scope>NUCLEOTIDE SEQUENCE [LARGE SCALE GENOMIC DNA]</scope>
    <source>
        <strain evidence="2 3">MEX47-22</strain>
    </source>
</reference>
<sequence length="67" mass="7713">METLSERLKRKRSEMNMTQSDLAGRVGMTQQSIQLIEAGITKRPRFIFEIANVLKCDPSWLLYGNPN</sequence>
<dbReference type="SUPFAM" id="SSF47413">
    <property type="entry name" value="lambda repressor-like DNA-binding domains"/>
    <property type="match status" value="1"/>
</dbReference>
<evidence type="ECO:0000259" key="1">
    <source>
        <dbReference type="PROSITE" id="PS50943"/>
    </source>
</evidence>
<name>A0A4V2X428_PHOLU</name>
<dbReference type="InterPro" id="IPR001387">
    <property type="entry name" value="Cro/C1-type_HTH"/>
</dbReference>
<dbReference type="GeneID" id="48849185"/>
<dbReference type="InterPro" id="IPR010982">
    <property type="entry name" value="Lambda_DNA-bd_dom_sf"/>
</dbReference>
<protein>
    <submittedName>
        <fullName evidence="2">XRE family transcriptional regulator</fullName>
    </submittedName>
</protein>
<dbReference type="Pfam" id="PF01381">
    <property type="entry name" value="HTH_3"/>
    <property type="match status" value="1"/>
</dbReference>
<proteinExistence type="predicted"/>